<proteinExistence type="predicted"/>
<gene>
    <name evidence="2" type="ORF">ROR02_23720</name>
</gene>
<accession>A0A512H9V9</accession>
<dbReference type="AlphaFoldDB" id="A0A512H9V9"/>
<dbReference type="OrthoDB" id="193051at2"/>
<organism evidence="2 3">
    <name type="scientific">Pararhodospirillum oryzae</name>
    <dbReference type="NCBI Taxonomy" id="478448"/>
    <lineage>
        <taxon>Bacteria</taxon>
        <taxon>Pseudomonadati</taxon>
        <taxon>Pseudomonadota</taxon>
        <taxon>Alphaproteobacteria</taxon>
        <taxon>Rhodospirillales</taxon>
        <taxon>Rhodospirillaceae</taxon>
        <taxon>Pararhodospirillum</taxon>
    </lineage>
</organism>
<keyword evidence="1" id="KW-1133">Transmembrane helix</keyword>
<reference evidence="2 3" key="1">
    <citation type="submission" date="2019-07" db="EMBL/GenBank/DDBJ databases">
        <title>Whole genome shotgun sequence of Rhodospirillum oryzae NBRC 107573.</title>
        <authorList>
            <person name="Hosoyama A."/>
            <person name="Uohara A."/>
            <person name="Ohji S."/>
            <person name="Ichikawa N."/>
        </authorList>
    </citation>
    <scope>NUCLEOTIDE SEQUENCE [LARGE SCALE GENOMIC DNA]</scope>
    <source>
        <strain evidence="2 3">NBRC 107573</strain>
    </source>
</reference>
<comment type="caution">
    <text evidence="2">The sequence shown here is derived from an EMBL/GenBank/DDBJ whole genome shotgun (WGS) entry which is preliminary data.</text>
</comment>
<dbReference type="InterPro" id="IPR022584">
    <property type="entry name" value="DUF2937"/>
</dbReference>
<feature type="transmembrane region" description="Helical" evidence="1">
    <location>
        <begin position="84"/>
        <end position="104"/>
    </location>
</feature>
<keyword evidence="3" id="KW-1185">Reference proteome</keyword>
<evidence type="ECO:0000256" key="1">
    <source>
        <dbReference type="SAM" id="Phobius"/>
    </source>
</evidence>
<name>A0A512H9V9_9PROT</name>
<evidence type="ECO:0000313" key="3">
    <source>
        <dbReference type="Proteomes" id="UP000321567"/>
    </source>
</evidence>
<keyword evidence="1" id="KW-0472">Membrane</keyword>
<evidence type="ECO:0000313" key="2">
    <source>
        <dbReference type="EMBL" id="GEO82241.1"/>
    </source>
</evidence>
<dbReference type="EMBL" id="BJZO01000067">
    <property type="protein sequence ID" value="GEO82241.1"/>
    <property type="molecule type" value="Genomic_DNA"/>
</dbReference>
<protein>
    <submittedName>
        <fullName evidence="2">Uncharacterized protein</fullName>
    </submittedName>
</protein>
<keyword evidence="1" id="KW-0812">Transmembrane</keyword>
<dbReference type="Proteomes" id="UP000321567">
    <property type="component" value="Unassembled WGS sequence"/>
</dbReference>
<dbReference type="Pfam" id="PF11157">
    <property type="entry name" value="DUF2937"/>
    <property type="match status" value="1"/>
</dbReference>
<sequence length="123" mass="13490">MSWLGRKMDSLTGAGLAAIGGMLFSQAPAFAQQYVRHVAPDDPGREALNAAGALEQPFSVLFHFNSAVLGATWTDYSPVLPDSWAALLYAIAGLVVGLMMYEGMKLPWELGRRSGHRRRRLFH</sequence>